<reference evidence="2 3" key="1">
    <citation type="submission" date="2019-02" db="EMBL/GenBank/DDBJ databases">
        <title>Marinobacter halodurans sp. nov., a marine bacterium isolated from sea tidal flat.</title>
        <authorList>
            <person name="Yoo Y."/>
            <person name="Lee D.W."/>
            <person name="Kim B.S."/>
            <person name="Kim J.-J."/>
        </authorList>
    </citation>
    <scope>NUCLEOTIDE SEQUENCE [LARGE SCALE GENOMIC DNA]</scope>
    <source>
        <strain evidence="2 3">YJ-S3-2</strain>
    </source>
</reference>
<evidence type="ECO:0000313" key="3">
    <source>
        <dbReference type="Proteomes" id="UP000313645"/>
    </source>
</evidence>
<feature type="domain" description="Glycosyltransferase 2-like" evidence="1">
    <location>
        <begin position="11"/>
        <end position="134"/>
    </location>
</feature>
<organism evidence="2 3">
    <name type="scientific">Marinobacter halodurans</name>
    <dbReference type="NCBI Taxonomy" id="2528979"/>
    <lineage>
        <taxon>Bacteria</taxon>
        <taxon>Pseudomonadati</taxon>
        <taxon>Pseudomonadota</taxon>
        <taxon>Gammaproteobacteria</taxon>
        <taxon>Pseudomonadales</taxon>
        <taxon>Marinobacteraceae</taxon>
        <taxon>Marinobacter</taxon>
    </lineage>
</organism>
<evidence type="ECO:0000259" key="1">
    <source>
        <dbReference type="Pfam" id="PF00535"/>
    </source>
</evidence>
<protein>
    <submittedName>
        <fullName evidence="2">Glycosyltransferase</fullName>
    </submittedName>
</protein>
<dbReference type="Proteomes" id="UP000313645">
    <property type="component" value="Unassembled WGS sequence"/>
</dbReference>
<name>A0ABY1ZH31_9GAMM</name>
<keyword evidence="3" id="KW-1185">Reference proteome</keyword>
<comment type="caution">
    <text evidence="2">The sequence shown here is derived from an EMBL/GenBank/DDBJ whole genome shotgun (WGS) entry which is preliminary data.</text>
</comment>
<evidence type="ECO:0000313" key="2">
    <source>
        <dbReference type="EMBL" id="TBW51589.1"/>
    </source>
</evidence>
<accession>A0ABY1ZH31</accession>
<dbReference type="Pfam" id="PF00535">
    <property type="entry name" value="Glycos_transf_2"/>
    <property type="match status" value="1"/>
</dbReference>
<dbReference type="InterPro" id="IPR029044">
    <property type="entry name" value="Nucleotide-diphossugar_trans"/>
</dbReference>
<dbReference type="InterPro" id="IPR050834">
    <property type="entry name" value="Glycosyltransf_2"/>
</dbReference>
<proteinExistence type="predicted"/>
<dbReference type="Gene3D" id="3.90.550.10">
    <property type="entry name" value="Spore Coat Polysaccharide Biosynthesis Protein SpsA, Chain A"/>
    <property type="match status" value="1"/>
</dbReference>
<dbReference type="EMBL" id="SJDL01000030">
    <property type="protein sequence ID" value="TBW51589.1"/>
    <property type="molecule type" value="Genomic_DNA"/>
</dbReference>
<gene>
    <name evidence="2" type="ORF">EZI54_17095</name>
</gene>
<dbReference type="SUPFAM" id="SSF53448">
    <property type="entry name" value="Nucleotide-diphospho-sugar transferases"/>
    <property type="match status" value="1"/>
</dbReference>
<sequence length="326" mass="36469">MNSQEIAVKLSIIIPIYNSAHTIVETIDSVMPVVGARCEVLIIDDGSTDNISAVLAPYIQESNIRLIRQKNSGGPASPRNRGVRESSGEYVMFLDADDVIIAGEIPPALALLDKHQDVSMICSNFDVTDGALNTRIGANIDRYTTLQAVLSEPVEEDAWKIPGDTAVNVLLQANFVGTSSVIARRACLVEVGSFDETLRNLDDRDMWIRLAFVGPILYRSRVFYKYRDSVGSISKQRELEQFYERVLVAKKVIRKTNSSKTKKVARQWLAKNLLKIGYILFHEREKSLPAFWAFGASFWTKPNLAAFKGVLKSLLPRCVYRLLART</sequence>
<dbReference type="InterPro" id="IPR001173">
    <property type="entry name" value="Glyco_trans_2-like"/>
</dbReference>
<dbReference type="CDD" id="cd00761">
    <property type="entry name" value="Glyco_tranf_GTA_type"/>
    <property type="match status" value="1"/>
</dbReference>
<dbReference type="PANTHER" id="PTHR43685:SF11">
    <property type="entry name" value="GLYCOSYLTRANSFERASE TAGX-RELATED"/>
    <property type="match status" value="1"/>
</dbReference>
<dbReference type="PANTHER" id="PTHR43685">
    <property type="entry name" value="GLYCOSYLTRANSFERASE"/>
    <property type="match status" value="1"/>
</dbReference>